<feature type="transmembrane region" description="Helical" evidence="8">
    <location>
        <begin position="409"/>
        <end position="432"/>
    </location>
</feature>
<dbReference type="Proteomes" id="UP000019141">
    <property type="component" value="Unassembled WGS sequence"/>
</dbReference>
<feature type="transmembrane region" description="Helical" evidence="8">
    <location>
        <begin position="214"/>
        <end position="233"/>
    </location>
</feature>
<dbReference type="PANTHER" id="PTHR42718">
    <property type="entry name" value="MAJOR FACILITATOR SUPERFAMILY MULTIDRUG TRANSPORTER MFSC"/>
    <property type="match status" value="1"/>
</dbReference>
<gene>
    <name evidence="10" type="ORF">ETSY1_39535</name>
</gene>
<evidence type="ECO:0000256" key="7">
    <source>
        <dbReference type="ARBA" id="ARBA00023136"/>
    </source>
</evidence>
<dbReference type="Gene3D" id="1.20.1720.10">
    <property type="entry name" value="Multidrug resistance protein D"/>
    <property type="match status" value="1"/>
</dbReference>
<reference evidence="10 11" key="1">
    <citation type="journal article" date="2014" name="Nature">
        <title>An environmental bacterial taxon with a large and distinct metabolic repertoire.</title>
        <authorList>
            <person name="Wilson M.C."/>
            <person name="Mori T."/>
            <person name="Ruckert C."/>
            <person name="Uria A.R."/>
            <person name="Helf M.J."/>
            <person name="Takada K."/>
            <person name="Gernert C."/>
            <person name="Steffens U.A."/>
            <person name="Heycke N."/>
            <person name="Schmitt S."/>
            <person name="Rinke C."/>
            <person name="Helfrich E.J."/>
            <person name="Brachmann A.O."/>
            <person name="Gurgui C."/>
            <person name="Wakimoto T."/>
            <person name="Kracht M."/>
            <person name="Crusemann M."/>
            <person name="Hentschel U."/>
            <person name="Abe I."/>
            <person name="Matsunaga S."/>
            <person name="Kalinowski J."/>
            <person name="Takeyama H."/>
            <person name="Piel J."/>
        </authorList>
    </citation>
    <scope>NUCLEOTIDE SEQUENCE [LARGE SCALE GENOMIC DNA]</scope>
    <source>
        <strain evidence="11">TSY1</strain>
    </source>
</reference>
<dbReference type="InterPro" id="IPR011701">
    <property type="entry name" value="MFS"/>
</dbReference>
<dbReference type="Gene3D" id="1.20.1250.20">
    <property type="entry name" value="MFS general substrate transporter like domains"/>
    <property type="match status" value="1"/>
</dbReference>
<protein>
    <recommendedName>
        <fullName evidence="9">Major facilitator superfamily (MFS) profile domain-containing protein</fullName>
    </recommendedName>
</protein>
<proteinExistence type="inferred from homology"/>
<keyword evidence="7 8" id="KW-0472">Membrane</keyword>
<dbReference type="GO" id="GO:0005886">
    <property type="term" value="C:plasma membrane"/>
    <property type="evidence" value="ECO:0007669"/>
    <property type="project" value="UniProtKB-SubCell"/>
</dbReference>
<dbReference type="PROSITE" id="PS00217">
    <property type="entry name" value="SUGAR_TRANSPORT_2"/>
    <property type="match status" value="1"/>
</dbReference>
<evidence type="ECO:0000256" key="3">
    <source>
        <dbReference type="ARBA" id="ARBA00022448"/>
    </source>
</evidence>
<organism evidence="10 11">
    <name type="scientific">Entotheonella factor</name>
    <dbReference type="NCBI Taxonomy" id="1429438"/>
    <lineage>
        <taxon>Bacteria</taxon>
        <taxon>Pseudomonadati</taxon>
        <taxon>Nitrospinota/Tectimicrobiota group</taxon>
        <taxon>Candidatus Tectimicrobiota</taxon>
        <taxon>Candidatus Entotheonellia</taxon>
        <taxon>Candidatus Entotheonellales</taxon>
        <taxon>Candidatus Entotheonellaceae</taxon>
        <taxon>Candidatus Entotheonella</taxon>
    </lineage>
</organism>
<keyword evidence="4" id="KW-1003">Cell membrane</keyword>
<feature type="transmembrane region" description="Helical" evidence="8">
    <location>
        <begin position="24"/>
        <end position="42"/>
    </location>
</feature>
<comment type="subcellular location">
    <subcellularLocation>
        <location evidence="1">Cell membrane</location>
        <topology evidence="1">Multi-pass membrane protein</topology>
    </subcellularLocation>
</comment>
<dbReference type="InterPro" id="IPR036259">
    <property type="entry name" value="MFS_trans_sf"/>
</dbReference>
<dbReference type="NCBIfam" id="TIGR00711">
    <property type="entry name" value="efflux_EmrB"/>
    <property type="match status" value="1"/>
</dbReference>
<feature type="transmembrane region" description="Helical" evidence="8">
    <location>
        <begin position="347"/>
        <end position="366"/>
    </location>
</feature>
<evidence type="ECO:0000256" key="5">
    <source>
        <dbReference type="ARBA" id="ARBA00022692"/>
    </source>
</evidence>
<keyword evidence="6 8" id="KW-1133">Transmembrane helix</keyword>
<accession>W4L5Q7</accession>
<dbReference type="PRINTS" id="PR01036">
    <property type="entry name" value="TCRTETB"/>
</dbReference>
<comment type="caution">
    <text evidence="10">The sequence shown here is derived from an EMBL/GenBank/DDBJ whole genome shotgun (WGS) entry which is preliminary data.</text>
</comment>
<evidence type="ECO:0000256" key="4">
    <source>
        <dbReference type="ARBA" id="ARBA00022475"/>
    </source>
</evidence>
<evidence type="ECO:0000313" key="11">
    <source>
        <dbReference type="Proteomes" id="UP000019141"/>
    </source>
</evidence>
<evidence type="ECO:0000256" key="6">
    <source>
        <dbReference type="ARBA" id="ARBA00022989"/>
    </source>
</evidence>
<feature type="transmembrane region" description="Helical" evidence="8">
    <location>
        <begin position="319"/>
        <end position="340"/>
    </location>
</feature>
<dbReference type="SUPFAM" id="SSF103473">
    <property type="entry name" value="MFS general substrate transporter"/>
    <property type="match status" value="1"/>
</dbReference>
<evidence type="ECO:0000313" key="10">
    <source>
        <dbReference type="EMBL" id="ETW93372.1"/>
    </source>
</evidence>
<dbReference type="PROSITE" id="PS50850">
    <property type="entry name" value="MFS"/>
    <property type="match status" value="1"/>
</dbReference>
<feature type="transmembrane region" description="Helical" evidence="8">
    <location>
        <begin position="245"/>
        <end position="268"/>
    </location>
</feature>
<keyword evidence="3" id="KW-0813">Transport</keyword>
<feature type="transmembrane region" description="Helical" evidence="8">
    <location>
        <begin position="62"/>
        <end position="83"/>
    </location>
</feature>
<evidence type="ECO:0000256" key="2">
    <source>
        <dbReference type="ARBA" id="ARBA00008537"/>
    </source>
</evidence>
<feature type="transmembrane region" description="Helical" evidence="8">
    <location>
        <begin position="95"/>
        <end position="114"/>
    </location>
</feature>
<dbReference type="Pfam" id="PF07690">
    <property type="entry name" value="MFS_1"/>
    <property type="match status" value="1"/>
</dbReference>
<dbReference type="InterPro" id="IPR004638">
    <property type="entry name" value="EmrB-like"/>
</dbReference>
<keyword evidence="5 8" id="KW-0812">Transmembrane</keyword>
<dbReference type="InterPro" id="IPR005829">
    <property type="entry name" value="Sugar_transporter_CS"/>
</dbReference>
<dbReference type="PANTHER" id="PTHR42718:SF9">
    <property type="entry name" value="MAJOR FACILITATOR SUPERFAMILY MULTIDRUG TRANSPORTER MFSC"/>
    <property type="match status" value="1"/>
</dbReference>
<feature type="domain" description="Major facilitator superfamily (MFS) profile" evidence="9">
    <location>
        <begin position="29"/>
        <end position="524"/>
    </location>
</feature>
<feature type="transmembrane region" description="Helical" evidence="8">
    <location>
        <begin position="120"/>
        <end position="142"/>
    </location>
</feature>
<feature type="transmembrane region" description="Helical" evidence="8">
    <location>
        <begin position="372"/>
        <end position="397"/>
    </location>
</feature>
<dbReference type="AlphaFoldDB" id="W4L5Q7"/>
<evidence type="ECO:0000259" key="9">
    <source>
        <dbReference type="PROSITE" id="PS50850"/>
    </source>
</evidence>
<feature type="transmembrane region" description="Helical" evidence="8">
    <location>
        <begin position="154"/>
        <end position="175"/>
    </location>
</feature>
<feature type="transmembrane region" description="Helical" evidence="8">
    <location>
        <begin position="181"/>
        <end position="202"/>
    </location>
</feature>
<dbReference type="EMBL" id="AZHW01001248">
    <property type="protein sequence ID" value="ETW93372.1"/>
    <property type="molecule type" value="Genomic_DNA"/>
</dbReference>
<name>W4L5Q7_ENTF1</name>
<feature type="transmembrane region" description="Helical" evidence="8">
    <location>
        <begin position="280"/>
        <end position="307"/>
    </location>
</feature>
<evidence type="ECO:0000256" key="8">
    <source>
        <dbReference type="SAM" id="Phobius"/>
    </source>
</evidence>
<feature type="transmembrane region" description="Helical" evidence="8">
    <location>
        <begin position="500"/>
        <end position="520"/>
    </location>
</feature>
<dbReference type="InterPro" id="IPR020846">
    <property type="entry name" value="MFS_dom"/>
</dbReference>
<dbReference type="GO" id="GO:0022857">
    <property type="term" value="F:transmembrane transporter activity"/>
    <property type="evidence" value="ECO:0007669"/>
    <property type="project" value="InterPro"/>
</dbReference>
<dbReference type="HOGENOM" id="CLU_000960_28_0_7"/>
<keyword evidence="11" id="KW-1185">Reference proteome</keyword>
<evidence type="ECO:0000256" key="1">
    <source>
        <dbReference type="ARBA" id="ARBA00004651"/>
    </source>
</evidence>
<comment type="similarity">
    <text evidence="2">Belongs to the major facilitator superfamily. EmrB family.</text>
</comment>
<sequence>MLSEKEPTIQQTDIAVAPPTHRPMFIAGVMGCCMLGPFINILDTNVVNVALPRMMSGLGTDILTIRWVVTAYLIATAVTMPAIGWIGRMLGNQRLYAIGLSVFTSASALCGMAPSVEFLILFRIIQGLGAGVLMPISWALMIQVSPPEQRGMATSIWAIGASLGSLAGLPIGGYFADAVDWRAVFFVNFIPGSLAVLGTILLVPASEREERVPFDGWGFLTLSIALISLLVALSQVQQEGWNSPFILTLLALCGLAVPVFLIIESYSANPLIDLSLYKRLLYASGTMVSIIMGVFFYASSFLVILFAQLVLDYSVQQSALMLIPGSVAMIIAAYSAGWLVDRFEPRLAMMLGLFGFCACCYLMVLADRRMTAIFIAWVYIWRGFGLGFLNAPVFAVATSGLEPHRARMASSLLSLSLVLGGTFGISLLATLMERWQTIHQSRFAEAQMLTSIGTQQALGTFTDIAQGLGLGSGAAGLYAQGRLSAMLGREALVHALNDCFAFVLVLAIGCVGLVLMMRMVRPPRQ</sequence>